<dbReference type="CDD" id="cd03811">
    <property type="entry name" value="GT4_GT28_WabH-like"/>
    <property type="match status" value="1"/>
</dbReference>
<dbReference type="GO" id="GO:0016757">
    <property type="term" value="F:glycosyltransferase activity"/>
    <property type="evidence" value="ECO:0007669"/>
    <property type="project" value="InterPro"/>
</dbReference>
<dbReference type="PANTHER" id="PTHR12526:SF637">
    <property type="entry name" value="GLYCOSYLTRANSFERASE EPSF-RELATED"/>
    <property type="match status" value="1"/>
</dbReference>
<proteinExistence type="predicted"/>
<reference evidence="2 3" key="1">
    <citation type="journal article" date="2018" name="Elife">
        <title>Discovery and characterization of a prevalent human gut bacterial enzyme sufficient for the inactivation of a family of plant toxins.</title>
        <authorList>
            <person name="Koppel N."/>
            <person name="Bisanz J.E."/>
            <person name="Pandelia M.E."/>
            <person name="Turnbaugh P.J."/>
            <person name="Balskus E.P."/>
        </authorList>
    </citation>
    <scope>NUCLEOTIDE SEQUENCE [LARGE SCALE GENOMIC DNA]</scope>
    <source>
        <strain evidence="2 3">OB21 GAM 11</strain>
    </source>
</reference>
<sequence length="395" mass="44805">MSMHIGGAERSLINLLSLMDYNKFRIDLLLFKQQGAFLSEIPSEVKVISAPELETLYGAHHHRKISAAKKLSISLRRYLGTCFSWLKEKQFDRRRIERWEKWYAEAVPPLDGLYDVAVAYSAGEVMYYCIDKVRARRQVVVFHSDYSCIDIDLERELCYLERENSILSVSEQCVDSLKTLFPCIAEKVHLFKNPSSVAQIKKRANEMLADCWSSTDALHIVAIGRLHKIKNHALAIRAVDIVAQKRPGRIELVIVGDGPEYYRLKQLIGELELQEVVTLLGSRDNPYPYLACSDLLLHTSYFEGSPMVLDEAALLSKPVVSVRYPSVEDKISHGVNGLISESNATELAECLLEIVDNREILTHLTSNINRMDFSAFEDISDFLDALDPETKHNAA</sequence>
<evidence type="ECO:0000313" key="3">
    <source>
        <dbReference type="Proteomes" id="UP000253805"/>
    </source>
</evidence>
<dbReference type="AlphaFoldDB" id="A0A369P2A8"/>
<dbReference type="SUPFAM" id="SSF53756">
    <property type="entry name" value="UDP-Glycosyltransferase/glycogen phosphorylase"/>
    <property type="match status" value="1"/>
</dbReference>
<dbReference type="EMBL" id="PPUT01000013">
    <property type="protein sequence ID" value="RDC44674.1"/>
    <property type="molecule type" value="Genomic_DNA"/>
</dbReference>
<comment type="caution">
    <text evidence="2">The sequence shown here is derived from an EMBL/GenBank/DDBJ whole genome shotgun (WGS) entry which is preliminary data.</text>
</comment>
<dbReference type="Gene3D" id="3.40.50.2000">
    <property type="entry name" value="Glycogen Phosphorylase B"/>
    <property type="match status" value="2"/>
</dbReference>
<name>A0A369P2A8_9ACTN</name>
<gene>
    <name evidence="2" type="ORF">C1850_06225</name>
</gene>
<feature type="domain" description="Glycosyl transferase family 1" evidence="1">
    <location>
        <begin position="219"/>
        <end position="367"/>
    </location>
</feature>
<dbReference type="Proteomes" id="UP000253805">
    <property type="component" value="Unassembled WGS sequence"/>
</dbReference>
<protein>
    <recommendedName>
        <fullName evidence="1">Glycosyl transferase family 1 domain-containing protein</fullName>
    </recommendedName>
</protein>
<dbReference type="PANTHER" id="PTHR12526">
    <property type="entry name" value="GLYCOSYLTRANSFERASE"/>
    <property type="match status" value="1"/>
</dbReference>
<dbReference type="InterPro" id="IPR001296">
    <property type="entry name" value="Glyco_trans_1"/>
</dbReference>
<dbReference type="Pfam" id="PF00534">
    <property type="entry name" value="Glycos_transf_1"/>
    <property type="match status" value="1"/>
</dbReference>
<organism evidence="2 3">
    <name type="scientific">Adlercreutzia equolifaciens subsp. celatus</name>
    <dbReference type="NCBI Taxonomy" id="394340"/>
    <lineage>
        <taxon>Bacteria</taxon>
        <taxon>Bacillati</taxon>
        <taxon>Actinomycetota</taxon>
        <taxon>Coriobacteriia</taxon>
        <taxon>Eggerthellales</taxon>
        <taxon>Eggerthellaceae</taxon>
        <taxon>Adlercreutzia</taxon>
    </lineage>
</organism>
<evidence type="ECO:0000259" key="1">
    <source>
        <dbReference type="Pfam" id="PF00534"/>
    </source>
</evidence>
<accession>A0A369P2A8</accession>
<evidence type="ECO:0000313" key="2">
    <source>
        <dbReference type="EMBL" id="RDC44674.1"/>
    </source>
</evidence>